<organism evidence="2 3">
    <name type="scientific">Vibrio parahaemolyticus</name>
    <dbReference type="NCBI Taxonomy" id="670"/>
    <lineage>
        <taxon>Bacteria</taxon>
        <taxon>Pseudomonadati</taxon>
        <taxon>Pseudomonadota</taxon>
        <taxon>Gammaproteobacteria</taxon>
        <taxon>Vibrionales</taxon>
        <taxon>Vibrionaceae</taxon>
        <taxon>Vibrio</taxon>
    </lineage>
</organism>
<evidence type="ECO:0000259" key="1">
    <source>
        <dbReference type="Pfam" id="PF13676"/>
    </source>
</evidence>
<dbReference type="Gene3D" id="3.40.50.10140">
    <property type="entry name" value="Toll/interleukin-1 receptor homology (TIR) domain"/>
    <property type="match status" value="1"/>
</dbReference>
<reference evidence="2" key="1">
    <citation type="submission" date="2022-12" db="EMBL/GenBank/DDBJ databases">
        <title>Vibrio parahaemolyticus become highly virulent by producing novel Tc toxins.</title>
        <authorList>
            <person name="Yang F."/>
            <person name="You Y."/>
            <person name="Lai Q."/>
            <person name="Xu L."/>
            <person name="Li F."/>
        </authorList>
    </citation>
    <scope>NUCLEOTIDE SEQUENCE</scope>
    <source>
        <strain evidence="2">Vp-HL-202005</strain>
    </source>
</reference>
<dbReference type="RefSeq" id="WP_069536193.1">
    <property type="nucleotide sequence ID" value="NZ_CP114194.1"/>
</dbReference>
<dbReference type="Pfam" id="PF13676">
    <property type="entry name" value="TIR_2"/>
    <property type="match status" value="1"/>
</dbReference>
<dbReference type="InterPro" id="IPR000157">
    <property type="entry name" value="TIR_dom"/>
</dbReference>
<dbReference type="SUPFAM" id="SSF52200">
    <property type="entry name" value="Toll/Interleukin receptor TIR domain"/>
    <property type="match status" value="1"/>
</dbReference>
<accession>A0AA47JDR5</accession>
<dbReference type="GO" id="GO:0007165">
    <property type="term" value="P:signal transduction"/>
    <property type="evidence" value="ECO:0007669"/>
    <property type="project" value="InterPro"/>
</dbReference>
<dbReference type="Proteomes" id="UP001156560">
    <property type="component" value="Chromosome 1"/>
</dbReference>
<evidence type="ECO:0000313" key="3">
    <source>
        <dbReference type="Proteomes" id="UP001156560"/>
    </source>
</evidence>
<keyword evidence="2" id="KW-0675">Receptor</keyword>
<name>A0AA47JDR5_VIBPH</name>
<gene>
    <name evidence="2" type="ORF">O1Q84_09695</name>
</gene>
<evidence type="ECO:0000313" key="2">
    <source>
        <dbReference type="EMBL" id="WAT88951.1"/>
    </source>
</evidence>
<proteinExistence type="predicted"/>
<protein>
    <submittedName>
        <fullName evidence="2">Toll/interleukin-1 receptor domain-containing protein</fullName>
    </submittedName>
</protein>
<feature type="domain" description="TIR" evidence="1">
    <location>
        <begin position="37"/>
        <end position="155"/>
    </location>
</feature>
<dbReference type="EMBL" id="CP114194">
    <property type="protein sequence ID" value="WAT88951.1"/>
    <property type="molecule type" value="Genomic_DNA"/>
</dbReference>
<dbReference type="InterPro" id="IPR035897">
    <property type="entry name" value="Toll_tir_struct_dom_sf"/>
</dbReference>
<dbReference type="AlphaFoldDB" id="A0AA47JDR5"/>
<sequence>MVQFTTFNDLKRFNTNLQSNSQAILKASRTKSHKDTFLSHSSKDAEYLPGVIELLENHGASVYCDLGDDRMPETPNPETALIIKNQIKESRKLVVFVTTNSKDSKWVPWELGIGDASLSMSNVALLPAATTSYEQSWAKQEYLGIYRHIVWGKMQGDTRESWLVYNYHDNTATKLSDWLR</sequence>